<sequence length="594" mass="67557">MRSPHSTPETYKYRSLGLDEIRLIKLAPASQGVELQCEVLHVSIEDRSYEALSYTWGSDKKTHVIAVGSTEIGITTNLYQALYHLRHQDIDRILWADALCINQGDTQERNHQVNYMAQIFSSASEVIIWLGPEQEDIKLALEAFRESDSTIARYGDYYVQSMHSKETRVPDVPRIDEEVISSILALSRRRWFTRLWVVQEATLAKKATIRCGRLSIPFDIILRVTKHWRKNSFIFLPRSEAHRPVFAMSTITSFEHHKAPLLELLRLTKAFESSDPRDRIFGLVSLASDDANLGFEVDYSLSCAGLYTQMAKHWITQLKSPTLLGRAGLALHSGDIDIPSWVPDWSICDRIYTELGDKSFRATRSTTATPRVNDSNGLELSAIFIDNIKVIGKEMLPPGFQSGNSILGRRHSWLKDFSRYPNIGSLFADLNYLSKYLNPYPSGENIEHVKRRTVTFGISGWDKYVDEYQSIYASCQIDPSFDYIPLSYNINTHNPNHFDDLFRSDLKKDAYLSLISAYARCRMLCTTDRGYLGWVPDITRKGDSVFIFPGASVPFVVRPAGDGVYRLIDECYIDGIVCGEALENDPTEKNITLI</sequence>
<reference evidence="1 2" key="1">
    <citation type="journal article" date="2022" name="New Phytol.">
        <title>Ecological generalism drives hyperdiversity of secondary metabolite gene clusters in xylarialean endophytes.</title>
        <authorList>
            <person name="Franco M.E.E."/>
            <person name="Wisecaver J.H."/>
            <person name="Arnold A.E."/>
            <person name="Ju Y.M."/>
            <person name="Slot J.C."/>
            <person name="Ahrendt S."/>
            <person name="Moore L.P."/>
            <person name="Eastman K.E."/>
            <person name="Scott K."/>
            <person name="Konkel Z."/>
            <person name="Mondo S.J."/>
            <person name="Kuo A."/>
            <person name="Hayes R.D."/>
            <person name="Haridas S."/>
            <person name="Andreopoulos B."/>
            <person name="Riley R."/>
            <person name="LaButti K."/>
            <person name="Pangilinan J."/>
            <person name="Lipzen A."/>
            <person name="Amirebrahimi M."/>
            <person name="Yan J."/>
            <person name="Adam C."/>
            <person name="Keymanesh K."/>
            <person name="Ng V."/>
            <person name="Louie K."/>
            <person name="Northen T."/>
            <person name="Drula E."/>
            <person name="Henrissat B."/>
            <person name="Hsieh H.M."/>
            <person name="Youens-Clark K."/>
            <person name="Lutzoni F."/>
            <person name="Miadlikowska J."/>
            <person name="Eastwood D.C."/>
            <person name="Hamelin R.C."/>
            <person name="Grigoriev I.V."/>
            <person name="U'Ren J.M."/>
        </authorList>
    </citation>
    <scope>NUCLEOTIDE SEQUENCE [LARGE SCALE GENOMIC DNA]</scope>
    <source>
        <strain evidence="1 2">ER1909</strain>
    </source>
</reference>
<gene>
    <name evidence="1" type="ORF">F4821DRAFT_250531</name>
</gene>
<protein>
    <submittedName>
        <fullName evidence="1">HET-domain-containing protein</fullName>
    </submittedName>
</protein>
<organism evidence="1 2">
    <name type="scientific">Hypoxylon rubiginosum</name>
    <dbReference type="NCBI Taxonomy" id="110542"/>
    <lineage>
        <taxon>Eukaryota</taxon>
        <taxon>Fungi</taxon>
        <taxon>Dikarya</taxon>
        <taxon>Ascomycota</taxon>
        <taxon>Pezizomycotina</taxon>
        <taxon>Sordariomycetes</taxon>
        <taxon>Xylariomycetidae</taxon>
        <taxon>Xylariales</taxon>
        <taxon>Hypoxylaceae</taxon>
        <taxon>Hypoxylon</taxon>
    </lineage>
</organism>
<keyword evidence="2" id="KW-1185">Reference proteome</keyword>
<evidence type="ECO:0000313" key="1">
    <source>
        <dbReference type="EMBL" id="KAI6080891.1"/>
    </source>
</evidence>
<dbReference type="Proteomes" id="UP001497680">
    <property type="component" value="Unassembled WGS sequence"/>
</dbReference>
<accession>A0ACC0CKL3</accession>
<evidence type="ECO:0000313" key="2">
    <source>
        <dbReference type="Proteomes" id="UP001497680"/>
    </source>
</evidence>
<comment type="caution">
    <text evidence="1">The sequence shown here is derived from an EMBL/GenBank/DDBJ whole genome shotgun (WGS) entry which is preliminary data.</text>
</comment>
<name>A0ACC0CKL3_9PEZI</name>
<proteinExistence type="predicted"/>
<dbReference type="EMBL" id="MU394417">
    <property type="protein sequence ID" value="KAI6080891.1"/>
    <property type="molecule type" value="Genomic_DNA"/>
</dbReference>